<feature type="chain" id="PRO_5043003308" evidence="1">
    <location>
        <begin position="21"/>
        <end position="150"/>
    </location>
</feature>
<evidence type="ECO:0000313" key="2">
    <source>
        <dbReference type="EMBL" id="KAK9104963.1"/>
    </source>
</evidence>
<gene>
    <name evidence="2" type="ORF">Scep_021807</name>
</gene>
<dbReference type="EMBL" id="JBBNAG010000009">
    <property type="protein sequence ID" value="KAK9104963.1"/>
    <property type="molecule type" value="Genomic_DNA"/>
</dbReference>
<dbReference type="Proteomes" id="UP001419268">
    <property type="component" value="Unassembled WGS sequence"/>
</dbReference>
<evidence type="ECO:0000313" key="3">
    <source>
        <dbReference type="Proteomes" id="UP001419268"/>
    </source>
</evidence>
<evidence type="ECO:0000256" key="1">
    <source>
        <dbReference type="SAM" id="SignalP"/>
    </source>
</evidence>
<feature type="signal peptide" evidence="1">
    <location>
        <begin position="1"/>
        <end position="20"/>
    </location>
</feature>
<keyword evidence="3" id="KW-1185">Reference proteome</keyword>
<sequence>MNLWMLISIWRCFGGIGVAAVRCCCRSSEISALDQKISMLGCRRFYVGTSSFEEGASVQDCCVFRGSLAKLDIRTGAIIWKTHVLPDDGGKPRRRGHWGSSPSIDKPQNLVFATTGNLYSAPQRVAIWGMSIMENVPTTNPTGLGKRPYH</sequence>
<accession>A0AAP0FCC9</accession>
<dbReference type="Gene3D" id="2.140.10.10">
    <property type="entry name" value="Quinoprotein alcohol dehydrogenase-like superfamily"/>
    <property type="match status" value="1"/>
</dbReference>
<keyword evidence="1" id="KW-0732">Signal</keyword>
<name>A0AAP0FCC9_9MAGN</name>
<dbReference type="SUPFAM" id="SSF50998">
    <property type="entry name" value="Quinoprotein alcohol dehydrogenase-like"/>
    <property type="match status" value="1"/>
</dbReference>
<organism evidence="2 3">
    <name type="scientific">Stephania cephalantha</name>
    <dbReference type="NCBI Taxonomy" id="152367"/>
    <lineage>
        <taxon>Eukaryota</taxon>
        <taxon>Viridiplantae</taxon>
        <taxon>Streptophyta</taxon>
        <taxon>Embryophyta</taxon>
        <taxon>Tracheophyta</taxon>
        <taxon>Spermatophyta</taxon>
        <taxon>Magnoliopsida</taxon>
        <taxon>Ranunculales</taxon>
        <taxon>Menispermaceae</taxon>
        <taxon>Menispermoideae</taxon>
        <taxon>Cissampelideae</taxon>
        <taxon>Stephania</taxon>
    </lineage>
</organism>
<proteinExistence type="predicted"/>
<dbReference type="InterPro" id="IPR011047">
    <property type="entry name" value="Quinoprotein_ADH-like_sf"/>
</dbReference>
<dbReference type="PANTHER" id="PTHR32303">
    <property type="entry name" value="QUINOPROTEIN ALCOHOL DEHYDROGENASE (CYTOCHROME C)"/>
    <property type="match status" value="1"/>
</dbReference>
<comment type="caution">
    <text evidence="2">The sequence shown here is derived from an EMBL/GenBank/DDBJ whole genome shotgun (WGS) entry which is preliminary data.</text>
</comment>
<reference evidence="2 3" key="1">
    <citation type="submission" date="2024-01" db="EMBL/GenBank/DDBJ databases">
        <title>Genome assemblies of Stephania.</title>
        <authorList>
            <person name="Yang L."/>
        </authorList>
    </citation>
    <scope>NUCLEOTIDE SEQUENCE [LARGE SCALE GENOMIC DNA]</scope>
    <source>
        <strain evidence="2">JXDWG</strain>
        <tissue evidence="2">Leaf</tissue>
    </source>
</reference>
<protein>
    <submittedName>
        <fullName evidence="2">Uncharacterized protein</fullName>
    </submittedName>
</protein>
<dbReference type="PANTHER" id="PTHR32303:SF10">
    <property type="entry name" value="OUTER MEMBRANE PROTEIN ASSEMBLY FACTOR BAMB"/>
    <property type="match status" value="1"/>
</dbReference>
<dbReference type="AlphaFoldDB" id="A0AAP0FCC9"/>